<evidence type="ECO:0000259" key="2">
    <source>
        <dbReference type="Pfam" id="PF13847"/>
    </source>
</evidence>
<evidence type="ECO:0000313" key="4">
    <source>
        <dbReference type="Proteomes" id="UP000184612"/>
    </source>
</evidence>
<dbReference type="InterPro" id="IPR000383">
    <property type="entry name" value="Xaa-Pro-like_dom"/>
</dbReference>
<dbReference type="OrthoDB" id="9776685at2"/>
<sequence length="473" mass="54968">MSKKDYLEIENMEWDKQYVDGMWDYLCQPDEGARYSIICGFLRRYVSGGKILDLGCGAGGLWDYLIDTEREQYTGIDFSDEAINLACKKSFKSFLVADIRDYIPGKKYDAIIFNEVLYYLPQALNTVKRYSKYLELGGILVVSMFSYPNIFDNEYKIVERTLKALEYEDSFLTLDKLVLINETRWKRKWYLVALRKKNSIPIKFSVEQAFFDEFRNYKVGPGEYCNIEGEEFFLRSKFGYHLYCMFFSVNNAKKTVIISHGDVNYIPYLKYINIFFQRGFNVLVYDMRGFGKSGGDATTFGYYEKDDLSSCIDWVMNRCGTDGVVGLFGDSIGAAVSLQNMRIDDRVSFCISDCSFIDMPAWLKGSMGKKEHILPVWIRYFFKSMLYKIKTGISYKDISPFIAASEIKKPILFIHGKKDSIVPYEMSVRMYDIKKGIKQIKLFDNANHVTSYTQNKEEYDRTIGEFLNEIGIV</sequence>
<dbReference type="SUPFAM" id="SSF53474">
    <property type="entry name" value="alpha/beta-Hydrolases"/>
    <property type="match status" value="1"/>
</dbReference>
<gene>
    <name evidence="3" type="ORF">SAMN02745217_00100</name>
</gene>
<dbReference type="CDD" id="cd02440">
    <property type="entry name" value="AdoMet_MTases"/>
    <property type="match status" value="1"/>
</dbReference>
<dbReference type="SUPFAM" id="SSF53335">
    <property type="entry name" value="S-adenosyl-L-methionine-dependent methyltransferases"/>
    <property type="match status" value="1"/>
</dbReference>
<feature type="domain" description="Methyltransferase" evidence="2">
    <location>
        <begin position="47"/>
        <end position="153"/>
    </location>
</feature>
<dbReference type="PANTHER" id="PTHR43358">
    <property type="entry name" value="ALPHA/BETA-HYDROLASE"/>
    <property type="match status" value="1"/>
</dbReference>
<accession>A0A1M7XWI0</accession>
<dbReference type="STRING" id="1121345.SAMN02745217_00100"/>
<protein>
    <submittedName>
        <fullName evidence="3">Fermentation-respiration switch protein FrsA, has esterase activity, DUF1100 family</fullName>
    </submittedName>
</protein>
<dbReference type="InterPro" id="IPR025714">
    <property type="entry name" value="Methyltranfer_dom"/>
</dbReference>
<dbReference type="InterPro" id="IPR052920">
    <property type="entry name" value="DNA-binding_regulatory"/>
</dbReference>
<dbReference type="EMBL" id="FRFD01000003">
    <property type="protein sequence ID" value="SHO43118.1"/>
    <property type="molecule type" value="Genomic_DNA"/>
</dbReference>
<dbReference type="Gene3D" id="3.40.50.1820">
    <property type="entry name" value="alpha/beta hydrolase"/>
    <property type="match status" value="1"/>
</dbReference>
<name>A0A1M7XWI0_9FIRM</name>
<dbReference type="GO" id="GO:0016787">
    <property type="term" value="F:hydrolase activity"/>
    <property type="evidence" value="ECO:0007669"/>
    <property type="project" value="InterPro"/>
</dbReference>
<dbReference type="Proteomes" id="UP000184612">
    <property type="component" value="Unassembled WGS sequence"/>
</dbReference>
<dbReference type="AlphaFoldDB" id="A0A1M7XWI0"/>
<dbReference type="RefSeq" id="WP_084558383.1">
    <property type="nucleotide sequence ID" value="NZ_FRFD01000003.1"/>
</dbReference>
<dbReference type="InterPro" id="IPR029058">
    <property type="entry name" value="AB_hydrolase_fold"/>
</dbReference>
<keyword evidence="4" id="KW-1185">Reference proteome</keyword>
<dbReference type="Pfam" id="PF13847">
    <property type="entry name" value="Methyltransf_31"/>
    <property type="match status" value="1"/>
</dbReference>
<evidence type="ECO:0000259" key="1">
    <source>
        <dbReference type="Pfam" id="PF02129"/>
    </source>
</evidence>
<dbReference type="InterPro" id="IPR029063">
    <property type="entry name" value="SAM-dependent_MTases_sf"/>
</dbReference>
<dbReference type="Pfam" id="PF02129">
    <property type="entry name" value="Peptidase_S15"/>
    <property type="match status" value="1"/>
</dbReference>
<dbReference type="Gene3D" id="3.40.50.150">
    <property type="entry name" value="Vaccinia Virus protein VP39"/>
    <property type="match status" value="1"/>
</dbReference>
<evidence type="ECO:0000313" key="3">
    <source>
        <dbReference type="EMBL" id="SHO43118.1"/>
    </source>
</evidence>
<feature type="domain" description="Xaa-Pro dipeptidyl-peptidase-like" evidence="1">
    <location>
        <begin position="264"/>
        <end position="359"/>
    </location>
</feature>
<dbReference type="PANTHER" id="PTHR43358:SF5">
    <property type="entry name" value="EXPORTED PROTEIN"/>
    <property type="match status" value="1"/>
</dbReference>
<reference evidence="3 4" key="1">
    <citation type="submission" date="2016-12" db="EMBL/GenBank/DDBJ databases">
        <authorList>
            <person name="Song W.-J."/>
            <person name="Kurnit D.M."/>
        </authorList>
    </citation>
    <scope>NUCLEOTIDE SEQUENCE [LARGE SCALE GENOMIC DNA]</scope>
    <source>
        <strain evidence="3 4">DSM 12503</strain>
    </source>
</reference>
<proteinExistence type="predicted"/>
<organism evidence="3 4">
    <name type="scientific">Anaerocolumna xylanovorans DSM 12503</name>
    <dbReference type="NCBI Taxonomy" id="1121345"/>
    <lineage>
        <taxon>Bacteria</taxon>
        <taxon>Bacillati</taxon>
        <taxon>Bacillota</taxon>
        <taxon>Clostridia</taxon>
        <taxon>Lachnospirales</taxon>
        <taxon>Lachnospiraceae</taxon>
        <taxon>Anaerocolumna</taxon>
    </lineage>
</organism>